<organism evidence="3 4">
    <name type="scientific">Haloplanus rubicundus</name>
    <dbReference type="NCBI Taxonomy" id="1547898"/>
    <lineage>
        <taxon>Archaea</taxon>
        <taxon>Methanobacteriati</taxon>
        <taxon>Methanobacteriota</taxon>
        <taxon>Stenosarchaea group</taxon>
        <taxon>Halobacteria</taxon>
        <taxon>Halobacteriales</taxon>
        <taxon>Haloferacaceae</taxon>
        <taxon>Haloplanus</taxon>
    </lineage>
</organism>
<keyword evidence="1" id="KW-0812">Transmembrane</keyword>
<dbReference type="InterPro" id="IPR020846">
    <property type="entry name" value="MFS_dom"/>
</dbReference>
<dbReference type="SUPFAM" id="SSF103473">
    <property type="entry name" value="MFS general substrate transporter"/>
    <property type="match status" value="1"/>
</dbReference>
<dbReference type="InterPro" id="IPR011701">
    <property type="entry name" value="MFS"/>
</dbReference>
<feature type="transmembrane region" description="Helical" evidence="1">
    <location>
        <begin position="136"/>
        <end position="154"/>
    </location>
</feature>
<feature type="transmembrane region" description="Helical" evidence="1">
    <location>
        <begin position="160"/>
        <end position="181"/>
    </location>
</feature>
<gene>
    <name evidence="3" type="ORF">DU484_10900</name>
</gene>
<keyword evidence="1" id="KW-1133">Transmembrane helix</keyword>
<feature type="transmembrane region" description="Helical" evidence="1">
    <location>
        <begin position="76"/>
        <end position="103"/>
    </location>
</feature>
<feature type="transmembrane region" description="Helical" evidence="1">
    <location>
        <begin position="233"/>
        <end position="251"/>
    </location>
</feature>
<feature type="domain" description="Major facilitator superfamily (MFS) profile" evidence="2">
    <location>
        <begin position="1"/>
        <end position="389"/>
    </location>
</feature>
<dbReference type="RefSeq" id="WP_114605904.1">
    <property type="nucleotide sequence ID" value="NZ_CP031148.1"/>
</dbReference>
<dbReference type="GO" id="GO:0022857">
    <property type="term" value="F:transmembrane transporter activity"/>
    <property type="evidence" value="ECO:0007669"/>
    <property type="project" value="InterPro"/>
</dbReference>
<proteinExistence type="predicted"/>
<name>A0A345EDN8_9EURY</name>
<evidence type="ECO:0000259" key="2">
    <source>
        <dbReference type="PROSITE" id="PS50850"/>
    </source>
</evidence>
<feature type="transmembrane region" description="Helical" evidence="1">
    <location>
        <begin position="272"/>
        <end position="292"/>
    </location>
</feature>
<dbReference type="Proteomes" id="UP000252985">
    <property type="component" value="Chromosome"/>
</dbReference>
<feature type="transmembrane region" description="Helical" evidence="1">
    <location>
        <begin position="12"/>
        <end position="33"/>
    </location>
</feature>
<dbReference type="InterPro" id="IPR036259">
    <property type="entry name" value="MFS_trans_sf"/>
</dbReference>
<protein>
    <submittedName>
        <fullName evidence="3">MFS transporter</fullName>
    </submittedName>
</protein>
<sequence>MRGWHGVGLVTGWQAVASLSFYAIFAATAFLRADFGLSRTLVGVTITVTMLGYTLLLFVMGAAVDGYGERPVMVGGLLALGLGAAGVAVAPSYAVLLVVLLVLGGAYATAMPATNRAVLAVAPPGRRNLTMSIKQVGVTVGSGLGALLVTWTAATRFGWRAGFVTVAAVALVVAVAFGHWYRGDGGSGSMGLPDVRGLLSRPDYRLLVAAGFFYGAAIFTTTAYVVLYLTESVGAAAGVAGSVLALVQLTGSGGRIGGGALVDRLPLGDARASAFVLVGQSTLGVACIVTVTAVDTELAAAVGFAALGLFVFGVPATYYACMTALVPSDRVGEATAGGQLTINAGGLLAPPAFGYLVDTAGYTAGWFALAGGVGVAALLTGWLTVLTRS</sequence>
<accession>A0A345EDN8</accession>
<feature type="transmembrane region" description="Helical" evidence="1">
    <location>
        <begin position="363"/>
        <end position="386"/>
    </location>
</feature>
<feature type="transmembrane region" description="Helical" evidence="1">
    <location>
        <begin position="40"/>
        <end position="64"/>
    </location>
</feature>
<evidence type="ECO:0000256" key="1">
    <source>
        <dbReference type="SAM" id="Phobius"/>
    </source>
</evidence>
<dbReference type="AlphaFoldDB" id="A0A345EDN8"/>
<dbReference type="Gene3D" id="1.20.1250.20">
    <property type="entry name" value="MFS general substrate transporter like domains"/>
    <property type="match status" value="2"/>
</dbReference>
<dbReference type="KEGG" id="haq:DU484_10900"/>
<feature type="transmembrane region" description="Helical" evidence="1">
    <location>
        <begin position="298"/>
        <end position="319"/>
    </location>
</feature>
<dbReference type="GeneID" id="37287492"/>
<dbReference type="EMBL" id="CP031148">
    <property type="protein sequence ID" value="AXG10310.1"/>
    <property type="molecule type" value="Genomic_DNA"/>
</dbReference>
<feature type="transmembrane region" description="Helical" evidence="1">
    <location>
        <begin position="340"/>
        <end position="357"/>
    </location>
</feature>
<reference evidence="3 4" key="1">
    <citation type="submission" date="2018-07" db="EMBL/GenBank/DDBJ databases">
        <title>Genome sequences of Haloplanus sp. CBA1112.</title>
        <authorList>
            <person name="Kim Y.B."/>
            <person name="Roh S.W."/>
        </authorList>
    </citation>
    <scope>NUCLEOTIDE SEQUENCE [LARGE SCALE GENOMIC DNA]</scope>
    <source>
        <strain evidence="3 4">CBA1112</strain>
    </source>
</reference>
<keyword evidence="1" id="KW-0472">Membrane</keyword>
<dbReference type="InterPro" id="IPR052952">
    <property type="entry name" value="MFS-Transporter"/>
</dbReference>
<dbReference type="PROSITE" id="PS50850">
    <property type="entry name" value="MFS"/>
    <property type="match status" value="1"/>
</dbReference>
<evidence type="ECO:0000313" key="3">
    <source>
        <dbReference type="EMBL" id="AXG10310.1"/>
    </source>
</evidence>
<dbReference type="PANTHER" id="PTHR23527">
    <property type="entry name" value="BLL3282 PROTEIN"/>
    <property type="match status" value="1"/>
</dbReference>
<evidence type="ECO:0000313" key="4">
    <source>
        <dbReference type="Proteomes" id="UP000252985"/>
    </source>
</evidence>
<dbReference type="Pfam" id="PF07690">
    <property type="entry name" value="MFS_1"/>
    <property type="match status" value="1"/>
</dbReference>
<dbReference type="PANTHER" id="PTHR23527:SF1">
    <property type="entry name" value="BLL3282 PROTEIN"/>
    <property type="match status" value="1"/>
</dbReference>
<feature type="transmembrane region" description="Helical" evidence="1">
    <location>
        <begin position="206"/>
        <end position="227"/>
    </location>
</feature>